<name>A0A0E3D9F8_9CAUD</name>
<reference evidence="1 2" key="2">
    <citation type="journal article" date="2015" name="Arch. Virol.">
        <title>Complete genome sequence analysis and identification of putative metallo-beta-lactamase and SpoIIIE homologs in Bacillus cereus group phage BCP8-2, a new member of the proposed Bastille-like group.</title>
        <authorList>
            <person name="Asare P.T."/>
            <person name="Bandara N."/>
            <person name="Jeong T.Y."/>
            <person name="Ryu S."/>
            <person name="Klumpp J."/>
            <person name="Kim K.P."/>
        </authorList>
    </citation>
    <scope>NUCLEOTIDE SEQUENCE [LARGE SCALE GENOMIC DNA]</scope>
    <source>
        <strain evidence="1">BCP8-2</strain>
    </source>
</reference>
<dbReference type="OrthoDB" id="25654at10239"/>
<sequence length="61" mass="7014">MIEMLAAEKIQKAKEYLEQAEQCIKEDNKRLAVGNLDHVKDNVFGAIYLLISEIIEEEGDY</sequence>
<dbReference type="KEGG" id="vg:24723367"/>
<reference evidence="2" key="1">
    <citation type="submission" date="2014-01" db="EMBL/GenBank/DDBJ databases">
        <title>Genomic and Proteomic Analysis of Broad Host Range Virulent Bacillus Group Phage BCP8-2 Leading To the Creation of New Genus within Myoviruses.</title>
        <authorList>
            <person name="Bandara N."/>
            <person name="Asare P.T."/>
            <person name="Kim K.P."/>
        </authorList>
    </citation>
    <scope>NUCLEOTIDE SEQUENCE [LARGE SCALE GENOMIC DNA]</scope>
</reference>
<proteinExistence type="predicted"/>
<dbReference type="Proteomes" id="UP000033014">
    <property type="component" value="Segment"/>
</dbReference>
<organism evidence="1 2">
    <name type="scientific">Bacillus phage BCP8-2</name>
    <dbReference type="NCBI Taxonomy" id="1129192"/>
    <lineage>
        <taxon>Viruses</taxon>
        <taxon>Duplodnaviria</taxon>
        <taxon>Heunggongvirae</taxon>
        <taxon>Uroviricota</taxon>
        <taxon>Caudoviricetes</taxon>
        <taxon>Herelleviridae</taxon>
        <taxon>Bastillevirinae</taxon>
        <taxon>Caeruleovirus</taxon>
        <taxon>Caeruleovirus BCP82</taxon>
    </lineage>
</organism>
<accession>A0A0E3D9F8</accession>
<protein>
    <submittedName>
        <fullName evidence="1">Uncharacterized protein</fullName>
    </submittedName>
</protein>
<dbReference type="RefSeq" id="YP_009149664.1">
    <property type="nucleotide sequence ID" value="NC_027355.1"/>
</dbReference>
<evidence type="ECO:0000313" key="2">
    <source>
        <dbReference type="Proteomes" id="UP000033014"/>
    </source>
</evidence>
<gene>
    <name evidence="1" type="ORF">BCP8-2_103</name>
</gene>
<dbReference type="GeneID" id="24723367"/>
<evidence type="ECO:0000313" key="1">
    <source>
        <dbReference type="EMBL" id="AHJ87141.1"/>
    </source>
</evidence>
<dbReference type="EMBL" id="KJ081346">
    <property type="protein sequence ID" value="AHJ87141.1"/>
    <property type="molecule type" value="Genomic_DNA"/>
</dbReference>
<keyword evidence="2" id="KW-1185">Reference proteome</keyword>